<evidence type="ECO:0000313" key="3">
    <source>
        <dbReference type="Proteomes" id="UP000676996"/>
    </source>
</evidence>
<dbReference type="InterPro" id="IPR001387">
    <property type="entry name" value="Cro/C1-type_HTH"/>
</dbReference>
<feature type="domain" description="HTH cro/C1-type" evidence="1">
    <location>
        <begin position="43"/>
        <end position="72"/>
    </location>
</feature>
<proteinExistence type="predicted"/>
<dbReference type="GO" id="GO:0003677">
    <property type="term" value="F:DNA binding"/>
    <property type="evidence" value="ECO:0007669"/>
    <property type="project" value="InterPro"/>
</dbReference>
<keyword evidence="3" id="KW-1185">Reference proteome</keyword>
<dbReference type="Gene3D" id="1.10.260.40">
    <property type="entry name" value="lambda repressor-like DNA-binding domains"/>
    <property type="match status" value="1"/>
</dbReference>
<gene>
    <name evidence="2" type="ORF">J7S20_00140</name>
</gene>
<dbReference type="CDD" id="cd00093">
    <property type="entry name" value="HTH_XRE"/>
    <property type="match status" value="1"/>
</dbReference>
<organism evidence="2 3">
    <name type="scientific">Stakelama marina</name>
    <dbReference type="NCBI Taxonomy" id="2826939"/>
    <lineage>
        <taxon>Bacteria</taxon>
        <taxon>Pseudomonadati</taxon>
        <taxon>Pseudomonadota</taxon>
        <taxon>Alphaproteobacteria</taxon>
        <taxon>Sphingomonadales</taxon>
        <taxon>Sphingomonadaceae</taxon>
        <taxon>Stakelama</taxon>
    </lineage>
</organism>
<reference evidence="2" key="1">
    <citation type="submission" date="2021-04" db="EMBL/GenBank/DDBJ databases">
        <title>Ouciella asimina sp. nov., isolated from the surface seawater in the hydrothermal field of Okinawa Trough.</title>
        <authorList>
            <person name="Shuang W."/>
        </authorList>
    </citation>
    <scope>NUCLEOTIDE SEQUENCE</scope>
    <source>
        <strain evidence="2">LXI357</strain>
    </source>
</reference>
<accession>A0A8T4I7E0</accession>
<name>A0A8T4I7E0_9SPHN</name>
<dbReference type="SMART" id="SM00530">
    <property type="entry name" value="HTH_XRE"/>
    <property type="match status" value="1"/>
</dbReference>
<dbReference type="EMBL" id="JAGRQC010000001">
    <property type="protein sequence ID" value="MBR0550908.1"/>
    <property type="molecule type" value="Genomic_DNA"/>
</dbReference>
<comment type="caution">
    <text evidence="2">The sequence shown here is derived from an EMBL/GenBank/DDBJ whole genome shotgun (WGS) entry which is preliminary data.</text>
</comment>
<evidence type="ECO:0000313" key="2">
    <source>
        <dbReference type="EMBL" id="MBR0550908.1"/>
    </source>
</evidence>
<evidence type="ECO:0000259" key="1">
    <source>
        <dbReference type="PROSITE" id="PS50943"/>
    </source>
</evidence>
<protein>
    <submittedName>
        <fullName evidence="2">Helix-turn-helix transcriptional regulator</fullName>
    </submittedName>
</protein>
<sequence>MIEIDRFRKVVFPNRLRELRIEAGHPTLVGFAAHVTDIPYIRLSKIERGEVVARAVELRRVAAALAVSPTALLIDIDSQYFDIARWASPFGIEEDGEEAELAMLLAAALRQRRTDDAALTLAALESEYGLPPVIVSRVEHAAKPVDRWNAATIAALCAIIGVADPEHLEQGLRQLHADGALDEALRQIPGATEREDRTRERVAALRRELSEPATTPLPGNEPAHTNVDSAEKRMLAVIGSPIADGLIADIATGEHIAAPLGAGPRAYALRIFRSTLGPGLPASAILTVDPDRFPAPGGLAVIRENGALRVVGISTDRTGAMIGFSLNPDSSVAIDVLSPQDVAAVTAASF</sequence>
<dbReference type="PROSITE" id="PS50943">
    <property type="entry name" value="HTH_CROC1"/>
    <property type="match status" value="1"/>
</dbReference>
<dbReference type="SUPFAM" id="SSF47413">
    <property type="entry name" value="lambda repressor-like DNA-binding domains"/>
    <property type="match status" value="1"/>
</dbReference>
<dbReference type="AlphaFoldDB" id="A0A8T4I7E0"/>
<dbReference type="InterPro" id="IPR010982">
    <property type="entry name" value="Lambda_DNA-bd_dom_sf"/>
</dbReference>
<dbReference type="Proteomes" id="UP000676996">
    <property type="component" value="Unassembled WGS sequence"/>
</dbReference>